<dbReference type="InterPro" id="IPR045090">
    <property type="entry name" value="Pept_M3A_M3B"/>
</dbReference>
<evidence type="ECO:0000256" key="4">
    <source>
        <dbReference type="ARBA" id="ARBA00022645"/>
    </source>
</evidence>
<comment type="cofactor">
    <cofactor evidence="15">
        <name>Zn(2+)</name>
        <dbReference type="ChEBI" id="CHEBI:29105"/>
    </cofactor>
    <text evidence="15">Binds 1 zinc ion.</text>
</comment>
<evidence type="ECO:0000256" key="13">
    <source>
        <dbReference type="ARBA" id="ARBA00070755"/>
    </source>
</evidence>
<dbReference type="EMBL" id="JACHHX010000013">
    <property type="protein sequence ID" value="MBB5016005.1"/>
    <property type="molecule type" value="Genomic_DNA"/>
</dbReference>
<comment type="subcellular location">
    <subcellularLocation>
        <location evidence="1">Cytoplasm</location>
    </subcellularLocation>
</comment>
<dbReference type="InterPro" id="IPR001567">
    <property type="entry name" value="Pept_M3A_M3B_dom"/>
</dbReference>
<evidence type="ECO:0000256" key="10">
    <source>
        <dbReference type="ARBA" id="ARBA00052506"/>
    </source>
</evidence>
<feature type="domain" description="Peptidase M3A/M3B catalytic" evidence="17">
    <location>
        <begin position="265"/>
        <end position="710"/>
    </location>
</feature>
<keyword evidence="6 15" id="KW-0479">Metal-binding</keyword>
<keyword evidence="4 18" id="KW-0121">Carboxypeptidase</keyword>
<dbReference type="SUPFAM" id="SSF55486">
    <property type="entry name" value="Metalloproteases ('zincins'), catalytic domain"/>
    <property type="match status" value="1"/>
</dbReference>
<evidence type="ECO:0000256" key="15">
    <source>
        <dbReference type="RuleBase" id="RU003435"/>
    </source>
</evidence>
<organism evidence="18 19">
    <name type="scientific">Rehaibacterium terrae</name>
    <dbReference type="NCBI Taxonomy" id="1341696"/>
    <lineage>
        <taxon>Bacteria</taxon>
        <taxon>Pseudomonadati</taxon>
        <taxon>Pseudomonadota</taxon>
        <taxon>Gammaproteobacteria</taxon>
        <taxon>Lysobacterales</taxon>
        <taxon>Lysobacteraceae</taxon>
        <taxon>Rehaibacterium</taxon>
    </lineage>
</organism>
<feature type="signal peptide" evidence="16">
    <location>
        <begin position="1"/>
        <end position="20"/>
    </location>
</feature>
<gene>
    <name evidence="18" type="ORF">HNQ58_001915</name>
</gene>
<dbReference type="InterPro" id="IPR024080">
    <property type="entry name" value="Neurolysin/TOP_N"/>
</dbReference>
<dbReference type="AlphaFoldDB" id="A0A7W8DF18"/>
<dbReference type="GO" id="GO:0004222">
    <property type="term" value="F:metalloendopeptidase activity"/>
    <property type="evidence" value="ECO:0007669"/>
    <property type="project" value="InterPro"/>
</dbReference>
<dbReference type="RefSeq" id="WP_183948680.1">
    <property type="nucleotide sequence ID" value="NZ_JACHHX010000013.1"/>
</dbReference>
<evidence type="ECO:0000256" key="7">
    <source>
        <dbReference type="ARBA" id="ARBA00022801"/>
    </source>
</evidence>
<dbReference type="Proteomes" id="UP000519004">
    <property type="component" value="Unassembled WGS sequence"/>
</dbReference>
<evidence type="ECO:0000256" key="11">
    <source>
        <dbReference type="ARBA" id="ARBA00054529"/>
    </source>
</evidence>
<keyword evidence="8 15" id="KW-0862">Zinc</keyword>
<dbReference type="GO" id="GO:0006508">
    <property type="term" value="P:proteolysis"/>
    <property type="evidence" value="ECO:0007669"/>
    <property type="project" value="UniProtKB-KW"/>
</dbReference>
<dbReference type="GO" id="GO:0004180">
    <property type="term" value="F:carboxypeptidase activity"/>
    <property type="evidence" value="ECO:0007669"/>
    <property type="project" value="UniProtKB-KW"/>
</dbReference>
<comment type="similarity">
    <text evidence="2 15">Belongs to the peptidase M3 family.</text>
</comment>
<evidence type="ECO:0000256" key="6">
    <source>
        <dbReference type="ARBA" id="ARBA00022723"/>
    </source>
</evidence>
<keyword evidence="7 15" id="KW-0378">Hydrolase</keyword>
<keyword evidence="19" id="KW-1185">Reference proteome</keyword>
<dbReference type="EC" id="3.4.15.5" evidence="12"/>
<reference evidence="18 19" key="1">
    <citation type="submission" date="2020-08" db="EMBL/GenBank/DDBJ databases">
        <title>Genomic Encyclopedia of Type Strains, Phase IV (KMG-IV): sequencing the most valuable type-strain genomes for metagenomic binning, comparative biology and taxonomic classification.</title>
        <authorList>
            <person name="Goeker M."/>
        </authorList>
    </citation>
    <scope>NUCLEOTIDE SEQUENCE [LARGE SCALE GENOMIC DNA]</scope>
    <source>
        <strain evidence="18 19">DSM 25897</strain>
    </source>
</reference>
<comment type="catalytic activity">
    <reaction evidence="10">
        <text>Hydrolysis of unblocked, C-terminal dipeptides from oligopeptides, with broad specificity. Does not hydrolyze bonds in which P1' is Pro, or both P1 and P1' are Gly.</text>
        <dbReference type="EC" id="3.4.15.5"/>
    </reaction>
</comment>
<evidence type="ECO:0000256" key="8">
    <source>
        <dbReference type="ARBA" id="ARBA00022833"/>
    </source>
</evidence>
<dbReference type="FunFam" id="3.40.390.10:FF:000009">
    <property type="entry name" value="Oligopeptidase A"/>
    <property type="match status" value="1"/>
</dbReference>
<keyword evidence="3" id="KW-0963">Cytoplasm</keyword>
<dbReference type="InterPro" id="IPR024079">
    <property type="entry name" value="MetalloPept_cat_dom_sf"/>
</dbReference>
<dbReference type="PANTHER" id="PTHR43660:SF1">
    <property type="entry name" value="DIPEPTIDYL CARBOXYPEPTIDASE"/>
    <property type="match status" value="1"/>
</dbReference>
<evidence type="ECO:0000256" key="14">
    <source>
        <dbReference type="ARBA" id="ARBA00075608"/>
    </source>
</evidence>
<keyword evidence="5 15" id="KW-0645">Protease</keyword>
<comment type="function">
    <text evidence="11">Removes dipeptides from the C-termini of N-blocked tripeptides, tetrapeptides and larger peptides.</text>
</comment>
<dbReference type="Gene3D" id="3.40.390.10">
    <property type="entry name" value="Collagenase (Catalytic Domain)"/>
    <property type="match status" value="1"/>
</dbReference>
<keyword evidence="9 15" id="KW-0482">Metalloprotease</keyword>
<dbReference type="FunFam" id="1.10.1370.40:FF:000001">
    <property type="entry name" value="Dipeptidyl carboxypeptidase II"/>
    <property type="match status" value="2"/>
</dbReference>
<evidence type="ECO:0000256" key="1">
    <source>
        <dbReference type="ARBA" id="ARBA00004496"/>
    </source>
</evidence>
<name>A0A7W8DF18_9GAMM</name>
<dbReference type="GO" id="GO:0005829">
    <property type="term" value="C:cytosol"/>
    <property type="evidence" value="ECO:0007669"/>
    <property type="project" value="TreeGrafter"/>
</dbReference>
<evidence type="ECO:0000256" key="16">
    <source>
        <dbReference type="SAM" id="SignalP"/>
    </source>
</evidence>
<evidence type="ECO:0000256" key="9">
    <source>
        <dbReference type="ARBA" id="ARBA00023049"/>
    </source>
</evidence>
<sequence>MKSRLALALTTALALPLAGCGPSEPPAGADTAATAPTEANPFFAASTLPLQYPPFDRIRDEHYAPAFERGMSEHRAEIEAIAGNTEAPTFENTIVAMERAGQTLRRVSAVFFNLAGAHTNEAIQKVQAEMAPRLSAHNDAILLNGALYERVKALYEQRDQLGLDAESRRLLERYHTDFVRAGAQLSEADKEQLKAINSELASLQTRFGQNVLREVNASAVLFDSREELAGLSEAEIAAASKAAEEAGHEGKFLIALQNTTGQPPLTDMTNRDARRKLFTASIMRGSRGGEYDNREVVARIVKLRAERARLLGYPNHAAYVLEDATAQTTTAVNDLLAKLAPAAVANARREAADMQKIIDAEGGGFELAAWDWQHYAEKVRQARYDFDASALRPYFELNNVLVNGVFYAANRLYGLNFTERTDLPTYHPDVRVWEVTDADGSQLAFFLGDFYARPSKRGGAWMNSYVQQNKLFGTKPVVANHQNIPKPPEGEPTLMTFDEVTTMFHEFGHALHGMFSDVTYPRFAGTSVPRDFVEYPSQVNEMWATWPEVLANYARHYQTGEPIPQALVDKVLATETFNQGHATTEYLAASLIDQAFHQLGPDQVPDDVIAFEAEALKQAGVDFAPVPPRYRTTYFSHVFSGGYSAGYYSYIWSEVLDADSVEWFKENGGLKRENGDHFRRTLLSRGGSVDAMQLFRDFRGRDPQIRPLLVRRGLVDDTAQQR</sequence>
<evidence type="ECO:0000256" key="3">
    <source>
        <dbReference type="ARBA" id="ARBA00022490"/>
    </source>
</evidence>
<dbReference type="Gene3D" id="1.20.1050.40">
    <property type="entry name" value="Endopeptidase. Chain P, domain 1"/>
    <property type="match status" value="1"/>
</dbReference>
<accession>A0A7W8DF18</accession>
<dbReference type="InterPro" id="IPR024077">
    <property type="entry name" value="Neurolysin/TOP_dom2"/>
</dbReference>
<dbReference type="InterPro" id="IPR034005">
    <property type="entry name" value="M3A_DCP"/>
</dbReference>
<evidence type="ECO:0000313" key="19">
    <source>
        <dbReference type="Proteomes" id="UP000519004"/>
    </source>
</evidence>
<evidence type="ECO:0000256" key="2">
    <source>
        <dbReference type="ARBA" id="ARBA00006040"/>
    </source>
</evidence>
<proteinExistence type="inferred from homology"/>
<dbReference type="Pfam" id="PF01432">
    <property type="entry name" value="Peptidase_M3"/>
    <property type="match status" value="1"/>
</dbReference>
<evidence type="ECO:0000259" key="17">
    <source>
        <dbReference type="Pfam" id="PF01432"/>
    </source>
</evidence>
<feature type="chain" id="PRO_5031394932" description="Dipeptidyl carboxypeptidase" evidence="16">
    <location>
        <begin position="21"/>
        <end position="722"/>
    </location>
</feature>
<dbReference type="Gene3D" id="1.10.1370.10">
    <property type="entry name" value="Neurolysin, domain 3"/>
    <property type="match status" value="1"/>
</dbReference>
<dbReference type="PANTHER" id="PTHR43660">
    <property type="entry name" value="DIPEPTIDYL CARBOXYPEPTIDASE"/>
    <property type="match status" value="1"/>
</dbReference>
<dbReference type="GO" id="GO:0008241">
    <property type="term" value="F:peptidyl-dipeptidase activity"/>
    <property type="evidence" value="ECO:0007669"/>
    <property type="project" value="UniProtKB-EC"/>
</dbReference>
<evidence type="ECO:0000313" key="18">
    <source>
        <dbReference type="EMBL" id="MBB5016005.1"/>
    </source>
</evidence>
<dbReference type="CDD" id="cd06456">
    <property type="entry name" value="M3A_DCP"/>
    <property type="match status" value="1"/>
</dbReference>
<dbReference type="GO" id="GO:0046872">
    <property type="term" value="F:metal ion binding"/>
    <property type="evidence" value="ECO:0007669"/>
    <property type="project" value="UniProtKB-UniRule"/>
</dbReference>
<evidence type="ECO:0000256" key="12">
    <source>
        <dbReference type="ARBA" id="ARBA00066668"/>
    </source>
</evidence>
<comment type="caution">
    <text evidence="18">The sequence shown here is derived from an EMBL/GenBank/DDBJ whole genome shotgun (WGS) entry which is preliminary data.</text>
</comment>
<protein>
    <recommendedName>
        <fullName evidence="13">Dipeptidyl carboxypeptidase</fullName>
        <ecNumber evidence="12">3.4.15.5</ecNumber>
    </recommendedName>
    <alternativeName>
        <fullName evidence="14">Peptidyl-dipeptidase Dcp</fullName>
    </alternativeName>
</protein>
<evidence type="ECO:0000256" key="5">
    <source>
        <dbReference type="ARBA" id="ARBA00022670"/>
    </source>
</evidence>
<keyword evidence="16" id="KW-0732">Signal</keyword>